<organism evidence="3 4">
    <name type="scientific">Jeotgalibacillus haloalkalitolerans</name>
    <dbReference type="NCBI Taxonomy" id="3104292"/>
    <lineage>
        <taxon>Bacteria</taxon>
        <taxon>Bacillati</taxon>
        <taxon>Bacillota</taxon>
        <taxon>Bacilli</taxon>
        <taxon>Bacillales</taxon>
        <taxon>Caryophanaceae</taxon>
        <taxon>Jeotgalibacillus</taxon>
    </lineage>
</organism>
<keyword evidence="4" id="KW-1185">Reference proteome</keyword>
<protein>
    <submittedName>
        <fullName evidence="3">GGDEF and EAL domain-containing protein</fullName>
    </submittedName>
</protein>
<dbReference type="Proteomes" id="UP001292084">
    <property type="component" value="Unassembled WGS sequence"/>
</dbReference>
<accession>A0ABU5KNY1</accession>
<dbReference type="SMART" id="SM00267">
    <property type="entry name" value="GGDEF"/>
    <property type="match status" value="1"/>
</dbReference>
<feature type="domain" description="EAL" evidence="1">
    <location>
        <begin position="363"/>
        <end position="617"/>
    </location>
</feature>
<dbReference type="CDD" id="cd01949">
    <property type="entry name" value="GGDEF"/>
    <property type="match status" value="1"/>
</dbReference>
<dbReference type="PROSITE" id="PS50883">
    <property type="entry name" value="EAL"/>
    <property type="match status" value="1"/>
</dbReference>
<evidence type="ECO:0000313" key="4">
    <source>
        <dbReference type="Proteomes" id="UP001292084"/>
    </source>
</evidence>
<dbReference type="Gene3D" id="3.20.20.450">
    <property type="entry name" value="EAL domain"/>
    <property type="match status" value="1"/>
</dbReference>
<dbReference type="CDD" id="cd01948">
    <property type="entry name" value="EAL"/>
    <property type="match status" value="1"/>
</dbReference>
<dbReference type="SMART" id="SM00052">
    <property type="entry name" value="EAL"/>
    <property type="match status" value="1"/>
</dbReference>
<name>A0ABU5KNY1_9BACL</name>
<dbReference type="Gene3D" id="3.30.450.40">
    <property type="match status" value="1"/>
</dbReference>
<evidence type="ECO:0000259" key="2">
    <source>
        <dbReference type="PROSITE" id="PS50887"/>
    </source>
</evidence>
<dbReference type="Pfam" id="PF00563">
    <property type="entry name" value="EAL"/>
    <property type="match status" value="1"/>
</dbReference>
<dbReference type="InterPro" id="IPR003018">
    <property type="entry name" value="GAF"/>
</dbReference>
<dbReference type="PANTHER" id="PTHR33121:SF70">
    <property type="entry name" value="SIGNALING PROTEIN YKOW"/>
    <property type="match status" value="1"/>
</dbReference>
<dbReference type="SUPFAM" id="SSF141868">
    <property type="entry name" value="EAL domain-like"/>
    <property type="match status" value="1"/>
</dbReference>
<dbReference type="InterPro" id="IPR050706">
    <property type="entry name" value="Cyclic-di-GMP_PDE-like"/>
</dbReference>
<dbReference type="InterPro" id="IPR000160">
    <property type="entry name" value="GGDEF_dom"/>
</dbReference>
<dbReference type="InterPro" id="IPR001633">
    <property type="entry name" value="EAL_dom"/>
</dbReference>
<reference evidence="3 4" key="1">
    <citation type="submission" date="2023-12" db="EMBL/GenBank/DDBJ databases">
        <title>Jeotgalibacillus haloalkaliphilus sp. nov., a novel salt-tolerant bacteria, isolated from the estuary of the Fenhe River into the Yellow River.</title>
        <authorList>
            <person name="Li Y."/>
        </authorList>
    </citation>
    <scope>NUCLEOTIDE SEQUENCE [LARGE SCALE GENOMIC DNA]</scope>
    <source>
        <strain evidence="3 4">HH7-29</strain>
    </source>
</reference>
<dbReference type="Gene3D" id="3.30.70.270">
    <property type="match status" value="1"/>
</dbReference>
<evidence type="ECO:0000259" key="1">
    <source>
        <dbReference type="PROSITE" id="PS50883"/>
    </source>
</evidence>
<dbReference type="SUPFAM" id="SSF55781">
    <property type="entry name" value="GAF domain-like"/>
    <property type="match status" value="1"/>
</dbReference>
<dbReference type="PROSITE" id="PS50887">
    <property type="entry name" value="GGDEF"/>
    <property type="match status" value="1"/>
</dbReference>
<dbReference type="PANTHER" id="PTHR33121">
    <property type="entry name" value="CYCLIC DI-GMP PHOSPHODIESTERASE PDEF"/>
    <property type="match status" value="1"/>
</dbReference>
<dbReference type="Pfam" id="PF01590">
    <property type="entry name" value="GAF"/>
    <property type="match status" value="1"/>
</dbReference>
<gene>
    <name evidence="3" type="ORF">UFB30_12090</name>
</gene>
<dbReference type="InterPro" id="IPR029016">
    <property type="entry name" value="GAF-like_dom_sf"/>
</dbReference>
<dbReference type="InterPro" id="IPR029787">
    <property type="entry name" value="Nucleotide_cyclase"/>
</dbReference>
<dbReference type="SUPFAM" id="SSF55073">
    <property type="entry name" value="Nucleotide cyclase"/>
    <property type="match status" value="1"/>
</dbReference>
<comment type="caution">
    <text evidence="3">The sequence shown here is derived from an EMBL/GenBank/DDBJ whole genome shotgun (WGS) entry which is preliminary data.</text>
</comment>
<feature type="domain" description="GGDEF" evidence="2">
    <location>
        <begin position="227"/>
        <end position="354"/>
    </location>
</feature>
<dbReference type="InterPro" id="IPR043128">
    <property type="entry name" value="Rev_trsase/Diguanyl_cyclase"/>
</dbReference>
<sequence>MGLYHHFNSIKSEEGVNTVSTMNHSLFRIQQQRLFQLAKAKRISALELQSTVEQLCEAMSEMIQCERVSVWIFDQERPALTAVNIFNGSHSKGAVLHKEDFPAYFSLLQGTRVLSICDVSTDQRVEELYPHYFREAGNIKSMIDAPIVMANGVIGVICCETSKQIEWGKLDESLAGSFADLIAFLFDSIQQQELEQKLEHLAYYDPLTGLPNLNLFYKEAAHRMERLSPCVCYIEIDQLHQMIDALGYDSGDLIVKKIADRFSRLLKEGEFLAKADQAHFIFFTDRKNIEERIHQIQFLLTTPFKVNNFDVAASFSFGISQTGCSAKELLQTAQIALNKGKEKTSRNGLTYFTGEMKDSSRDHFEIEMNLRKGLELNQFILYYQPQINTSSGEITGFEALVRWNHPEIGLVAPDVFIPLAESTGFIVPLGEWIIEESIQKISELQRTGMKDAMISVNISPRQFIHENLPDMILRTLKLHEVSPDKLCLEITESVAMEENSLVIERLNLFSKKGIRLSIDDFGTGFSAFVYLQDYPVNEIKVDREFIRLLTKNKKSEALVKTIIDLAENLELSVIAEGVESFEQLTLLKSLGCDCFQGYLIGRPMPAEELDEWVREFSFDL</sequence>
<evidence type="ECO:0000313" key="3">
    <source>
        <dbReference type="EMBL" id="MDZ5712969.1"/>
    </source>
</evidence>
<dbReference type="EMBL" id="JAXQNN010000004">
    <property type="protein sequence ID" value="MDZ5712969.1"/>
    <property type="molecule type" value="Genomic_DNA"/>
</dbReference>
<dbReference type="InterPro" id="IPR035919">
    <property type="entry name" value="EAL_sf"/>
</dbReference>
<dbReference type="SMART" id="SM00065">
    <property type="entry name" value="GAF"/>
    <property type="match status" value="1"/>
</dbReference>
<dbReference type="Pfam" id="PF00990">
    <property type="entry name" value="GGDEF"/>
    <property type="match status" value="1"/>
</dbReference>
<proteinExistence type="predicted"/>